<reference evidence="3 4" key="1">
    <citation type="journal article" date="2024" name="IMA Fungus">
        <title>Apiospora arundinis, a panoply of carbohydrate-active enzymes and secondary metabolites.</title>
        <authorList>
            <person name="Sorensen T."/>
            <person name="Petersen C."/>
            <person name="Muurmann A.T."/>
            <person name="Christiansen J.V."/>
            <person name="Brundto M.L."/>
            <person name="Overgaard C.K."/>
            <person name="Boysen A.T."/>
            <person name="Wollenberg R.D."/>
            <person name="Larsen T.O."/>
            <person name="Sorensen J.L."/>
            <person name="Nielsen K.L."/>
            <person name="Sondergaard T.E."/>
        </authorList>
    </citation>
    <scope>NUCLEOTIDE SEQUENCE [LARGE SCALE GENOMIC DNA]</scope>
    <source>
        <strain evidence="3 4">AAU 773</strain>
    </source>
</reference>
<feature type="region of interest" description="Disordered" evidence="1">
    <location>
        <begin position="55"/>
        <end position="87"/>
    </location>
</feature>
<evidence type="ECO:0000313" key="3">
    <source>
        <dbReference type="EMBL" id="KAK8856985.1"/>
    </source>
</evidence>
<feature type="compositionally biased region" description="Basic and acidic residues" evidence="1">
    <location>
        <begin position="136"/>
        <end position="149"/>
    </location>
</feature>
<organism evidence="3 4">
    <name type="scientific">Apiospora arundinis</name>
    <dbReference type="NCBI Taxonomy" id="335852"/>
    <lineage>
        <taxon>Eukaryota</taxon>
        <taxon>Fungi</taxon>
        <taxon>Dikarya</taxon>
        <taxon>Ascomycota</taxon>
        <taxon>Pezizomycotina</taxon>
        <taxon>Sordariomycetes</taxon>
        <taxon>Xylariomycetidae</taxon>
        <taxon>Amphisphaeriales</taxon>
        <taxon>Apiosporaceae</taxon>
        <taxon>Apiospora</taxon>
    </lineage>
</organism>
<proteinExistence type="predicted"/>
<feature type="region of interest" description="Disordered" evidence="1">
    <location>
        <begin position="130"/>
        <end position="149"/>
    </location>
</feature>
<protein>
    <submittedName>
        <fullName evidence="3">Aldos-2-ulose dehydratase</fullName>
    </submittedName>
</protein>
<accession>A0ABR2I5Y8</accession>
<name>A0ABR2I5Y8_9PEZI</name>
<evidence type="ECO:0000259" key="2">
    <source>
        <dbReference type="Pfam" id="PF18637"/>
    </source>
</evidence>
<keyword evidence="4" id="KW-1185">Reference proteome</keyword>
<evidence type="ECO:0000256" key="1">
    <source>
        <dbReference type="SAM" id="MobiDB-lite"/>
    </source>
</evidence>
<feature type="domain" description="Aldos-2-ulose dehydratase/isomerase (AUDH) Cupin" evidence="2">
    <location>
        <begin position="11"/>
        <end position="48"/>
    </location>
</feature>
<dbReference type="InterPro" id="IPR040887">
    <property type="entry name" value="AUDH_Cupin"/>
</dbReference>
<sequence length="187" mass="20143">MLHVSPPLPFDLPELKFKKVEELWWGGGFKGMDFHNRSGFHFRFLPDNSGCPPPPPSFSCTSSSTPSLPPSSTLTFADHPPSAAAAPPAMAPLAHIQFWTAGKGVNCGVHNHAKDIFCETHVCLSPGTGNGGMARPKPEYAKKDLSEDERNKLGPEAFDFLALKELEEHGGAIPTGDRGGRIGRSIQ</sequence>
<feature type="domain" description="Aldos-2-ulose dehydratase/isomerase (AUDH) Cupin" evidence="2">
    <location>
        <begin position="90"/>
        <end position="172"/>
    </location>
</feature>
<dbReference type="Proteomes" id="UP001390339">
    <property type="component" value="Unassembled WGS sequence"/>
</dbReference>
<evidence type="ECO:0000313" key="4">
    <source>
        <dbReference type="Proteomes" id="UP001390339"/>
    </source>
</evidence>
<dbReference type="Gene3D" id="2.60.120.990">
    <property type="match status" value="1"/>
</dbReference>
<feature type="compositionally biased region" description="Low complexity" evidence="1">
    <location>
        <begin position="58"/>
        <end position="87"/>
    </location>
</feature>
<gene>
    <name evidence="3" type="ORF">PGQ11_012897</name>
</gene>
<dbReference type="EMBL" id="JAPCWZ010000007">
    <property type="protein sequence ID" value="KAK8856985.1"/>
    <property type="molecule type" value="Genomic_DNA"/>
</dbReference>
<comment type="caution">
    <text evidence="3">The sequence shown here is derived from an EMBL/GenBank/DDBJ whole genome shotgun (WGS) entry which is preliminary data.</text>
</comment>
<dbReference type="Pfam" id="PF18637">
    <property type="entry name" value="AUDH_Cupin"/>
    <property type="match status" value="2"/>
</dbReference>